<feature type="domain" description="Protein kinase" evidence="4">
    <location>
        <begin position="346"/>
        <end position="539"/>
    </location>
</feature>
<proteinExistence type="predicted"/>
<evidence type="ECO:0000256" key="3">
    <source>
        <dbReference type="ARBA" id="ARBA00022525"/>
    </source>
</evidence>
<evidence type="ECO:0000256" key="2">
    <source>
        <dbReference type="ARBA" id="ARBA00004613"/>
    </source>
</evidence>
<dbReference type="Proteomes" id="UP000481153">
    <property type="component" value="Unassembled WGS sequence"/>
</dbReference>
<dbReference type="GO" id="GO:0005524">
    <property type="term" value="F:ATP binding"/>
    <property type="evidence" value="ECO:0007669"/>
    <property type="project" value="InterPro"/>
</dbReference>
<comment type="caution">
    <text evidence="5">The sequence shown here is derived from an EMBL/GenBank/DDBJ whole genome shotgun (WGS) entry which is preliminary data.</text>
</comment>
<dbReference type="VEuPathDB" id="FungiDB:AeMF1_006003"/>
<dbReference type="InterPro" id="IPR000719">
    <property type="entry name" value="Prot_kinase_dom"/>
</dbReference>
<gene>
    <name evidence="5" type="ORF">Ae201684_013202</name>
</gene>
<evidence type="ECO:0000256" key="1">
    <source>
        <dbReference type="ARBA" id="ARBA00004340"/>
    </source>
</evidence>
<dbReference type="AlphaFoldDB" id="A0A6G0WP09"/>
<name>A0A6G0WP09_9STRA</name>
<keyword evidence="6" id="KW-1185">Reference proteome</keyword>
<dbReference type="PROSITE" id="PS50011">
    <property type="entry name" value="PROTEIN_KINASE_DOM"/>
    <property type="match status" value="1"/>
</dbReference>
<reference evidence="5 6" key="1">
    <citation type="submission" date="2019-07" db="EMBL/GenBank/DDBJ databases">
        <title>Genomics analysis of Aphanomyces spp. identifies a new class of oomycete effector associated with host adaptation.</title>
        <authorList>
            <person name="Gaulin E."/>
        </authorList>
    </citation>
    <scope>NUCLEOTIDE SEQUENCE [LARGE SCALE GENOMIC DNA]</scope>
    <source>
        <strain evidence="5 6">ATCC 201684</strain>
    </source>
</reference>
<dbReference type="EMBL" id="VJMJ01000169">
    <property type="protein sequence ID" value="KAF0729065.1"/>
    <property type="molecule type" value="Genomic_DNA"/>
</dbReference>
<dbReference type="Pfam" id="PF20147">
    <property type="entry name" value="Crinkler"/>
    <property type="match status" value="1"/>
</dbReference>
<dbReference type="GO" id="GO:0043657">
    <property type="term" value="C:host cell"/>
    <property type="evidence" value="ECO:0007669"/>
    <property type="project" value="UniProtKB-SubCell"/>
</dbReference>
<dbReference type="InterPro" id="IPR045379">
    <property type="entry name" value="Crinkler_N"/>
</dbReference>
<sequence length="539" mass="60656">MRTLFCLVVGEVEPFPVRVAANETVGDLKEKIKEETHYTRRAMDLQLYVAVKDNAWLSVDDDDLEGLSQPAEGNAWKALYVKRERKMKATNKLSKIFFVEKSEKYPAYCDDDKIHVLVVEPERVAAPLDYQPSKKRKLDDFTNAIAAPSLFAKCRGSDSWIFQLKEFDGVIECHRLPTSDERSLLPLVLLHETFATFESNCKTIAFGKPDCDFFVKFCDAVSGGHEKEETLANAALNTLGRYILSDCPRGASMVPAQVDNSTSDGSYIFDNTLLLNLQVKGQKGDGDGDPTMQNIAYYVKHLPKPIDRVLPCYLLDICGPLLSVFGIVNVTNEYALCEPLVTSIPLLFFDNVGLMTTGVRVCASLKAALRDLTSLYAFTGRDLNPSRFPYHDLAVIDGEKVKIRYCKQLERYVFCAMVVQAGHEVVVKFAKQYGREVHEYCAGHGFAPKLLYFEVLPSNWIFVVMEKLELEPILLALTDAKGDSKVNAKVDAKVIRRQVLEIKNRLAAAKLVHGDLRDANIFWDYTKDRVVLIDFDWSG</sequence>
<dbReference type="InterPro" id="IPR011009">
    <property type="entry name" value="Kinase-like_dom_sf"/>
</dbReference>
<protein>
    <recommendedName>
        <fullName evidence="4">Protein kinase domain-containing protein</fullName>
    </recommendedName>
</protein>
<organism evidence="5 6">
    <name type="scientific">Aphanomyces euteiches</name>
    <dbReference type="NCBI Taxonomy" id="100861"/>
    <lineage>
        <taxon>Eukaryota</taxon>
        <taxon>Sar</taxon>
        <taxon>Stramenopiles</taxon>
        <taxon>Oomycota</taxon>
        <taxon>Saprolegniomycetes</taxon>
        <taxon>Saprolegniales</taxon>
        <taxon>Verrucalvaceae</taxon>
        <taxon>Aphanomyces</taxon>
    </lineage>
</organism>
<evidence type="ECO:0000259" key="4">
    <source>
        <dbReference type="PROSITE" id="PS50011"/>
    </source>
</evidence>
<accession>A0A6G0WP09</accession>
<comment type="subcellular location">
    <subcellularLocation>
        <location evidence="1">Host cell</location>
    </subcellularLocation>
    <subcellularLocation>
        <location evidence="2">Secreted</location>
    </subcellularLocation>
</comment>
<dbReference type="GO" id="GO:0005576">
    <property type="term" value="C:extracellular region"/>
    <property type="evidence" value="ECO:0007669"/>
    <property type="project" value="UniProtKB-SubCell"/>
</dbReference>
<dbReference type="GO" id="GO:0004672">
    <property type="term" value="F:protein kinase activity"/>
    <property type="evidence" value="ECO:0007669"/>
    <property type="project" value="InterPro"/>
</dbReference>
<evidence type="ECO:0000313" key="5">
    <source>
        <dbReference type="EMBL" id="KAF0729065.1"/>
    </source>
</evidence>
<keyword evidence="3" id="KW-0964">Secreted</keyword>
<dbReference type="SUPFAM" id="SSF56112">
    <property type="entry name" value="Protein kinase-like (PK-like)"/>
    <property type="match status" value="1"/>
</dbReference>
<evidence type="ECO:0000313" key="6">
    <source>
        <dbReference type="Proteomes" id="UP000481153"/>
    </source>
</evidence>
<dbReference type="Gene3D" id="1.10.510.10">
    <property type="entry name" value="Transferase(Phosphotransferase) domain 1"/>
    <property type="match status" value="1"/>
</dbReference>